<dbReference type="PANTHER" id="PTHR44688">
    <property type="entry name" value="DNA-BINDING TRANSCRIPTIONAL ACTIVATOR DEVR_DOSR"/>
    <property type="match status" value="1"/>
</dbReference>
<comment type="caution">
    <text evidence="5">The sequence shown here is derived from an EMBL/GenBank/DDBJ whole genome shotgun (WGS) entry which is preliminary data.</text>
</comment>
<keyword evidence="1" id="KW-0805">Transcription regulation</keyword>
<name>A0ABR7E136_9BACT</name>
<keyword evidence="3" id="KW-0804">Transcription</keyword>
<dbReference type="Gene3D" id="3.30.450.20">
    <property type="entry name" value="PAS domain"/>
    <property type="match status" value="1"/>
</dbReference>
<keyword evidence="2" id="KW-0238">DNA-binding</keyword>
<dbReference type="PROSITE" id="PS00622">
    <property type="entry name" value="HTH_LUXR_1"/>
    <property type="match status" value="1"/>
</dbReference>
<sequence>MFVYLQKNTQKKKKMNKININSFFSPINKPKIDDNLIDKMKNSMDIIDRMACILNQSLYVIDYLKQNFIYISPNKLFLCGYTMEQVKKWGYSFYTKVIPEVDLNRLLDINKARFDFYYKLPIDKRYLYTIEYDFDLININKKVTRVNQRLIPLIINEYGDLWLALCIVTPSYSKEKNKTIIKSIHTGEQLIYQAKIKSWYKNILQPLTVKEKQILQFSSEGYTNTDIAKKLSLNINTIKFHKRNIYQKLDVKNCVQAISVASHWGLL</sequence>
<evidence type="ECO:0000256" key="2">
    <source>
        <dbReference type="ARBA" id="ARBA00023125"/>
    </source>
</evidence>
<feature type="domain" description="HTH luxR-type" evidence="4">
    <location>
        <begin position="200"/>
        <end position="265"/>
    </location>
</feature>
<dbReference type="CDD" id="cd06170">
    <property type="entry name" value="LuxR_C_like"/>
    <property type="match status" value="1"/>
</dbReference>
<dbReference type="PRINTS" id="PR00038">
    <property type="entry name" value="HTHLUXR"/>
</dbReference>
<evidence type="ECO:0000313" key="5">
    <source>
        <dbReference type="EMBL" id="MBC5643473.1"/>
    </source>
</evidence>
<dbReference type="PANTHER" id="PTHR44688:SF16">
    <property type="entry name" value="DNA-BINDING TRANSCRIPTIONAL ACTIVATOR DEVR_DOSR"/>
    <property type="match status" value="1"/>
</dbReference>
<keyword evidence="6" id="KW-1185">Reference proteome</keyword>
<protein>
    <submittedName>
        <fullName evidence="5">Helix-turn-helix transcriptional regulator</fullName>
    </submittedName>
</protein>
<reference evidence="5 6" key="1">
    <citation type="submission" date="2020-08" db="EMBL/GenBank/DDBJ databases">
        <title>Genome public.</title>
        <authorList>
            <person name="Liu C."/>
            <person name="Sun Q."/>
        </authorList>
    </citation>
    <scope>NUCLEOTIDE SEQUENCE [LARGE SCALE GENOMIC DNA]</scope>
    <source>
        <strain evidence="5 6">BX2</strain>
    </source>
</reference>
<evidence type="ECO:0000256" key="3">
    <source>
        <dbReference type="ARBA" id="ARBA00023163"/>
    </source>
</evidence>
<accession>A0ABR7E136</accession>
<evidence type="ECO:0000256" key="1">
    <source>
        <dbReference type="ARBA" id="ARBA00023015"/>
    </source>
</evidence>
<dbReference type="InterPro" id="IPR036388">
    <property type="entry name" value="WH-like_DNA-bd_sf"/>
</dbReference>
<dbReference type="InterPro" id="IPR000792">
    <property type="entry name" value="Tscrpt_reg_LuxR_C"/>
</dbReference>
<gene>
    <name evidence="5" type="ORF">H8S77_11300</name>
</gene>
<dbReference type="Pfam" id="PF00196">
    <property type="entry name" value="GerE"/>
    <property type="match status" value="1"/>
</dbReference>
<dbReference type="Gene3D" id="1.10.10.10">
    <property type="entry name" value="Winged helix-like DNA-binding domain superfamily/Winged helix DNA-binding domain"/>
    <property type="match status" value="1"/>
</dbReference>
<dbReference type="PROSITE" id="PS50043">
    <property type="entry name" value="HTH_LUXR_2"/>
    <property type="match status" value="1"/>
</dbReference>
<dbReference type="Proteomes" id="UP000644010">
    <property type="component" value="Unassembled WGS sequence"/>
</dbReference>
<dbReference type="InterPro" id="IPR016032">
    <property type="entry name" value="Sig_transdc_resp-reg_C-effctor"/>
</dbReference>
<evidence type="ECO:0000313" key="6">
    <source>
        <dbReference type="Proteomes" id="UP000644010"/>
    </source>
</evidence>
<organism evidence="5 6">
    <name type="scientific">Parabacteroides segnis</name>
    <dbReference type="NCBI Taxonomy" id="2763058"/>
    <lineage>
        <taxon>Bacteria</taxon>
        <taxon>Pseudomonadati</taxon>
        <taxon>Bacteroidota</taxon>
        <taxon>Bacteroidia</taxon>
        <taxon>Bacteroidales</taxon>
        <taxon>Tannerellaceae</taxon>
        <taxon>Parabacteroides</taxon>
    </lineage>
</organism>
<dbReference type="SMART" id="SM00421">
    <property type="entry name" value="HTH_LUXR"/>
    <property type="match status" value="1"/>
</dbReference>
<proteinExistence type="predicted"/>
<dbReference type="EMBL" id="JACOOI010000010">
    <property type="protein sequence ID" value="MBC5643473.1"/>
    <property type="molecule type" value="Genomic_DNA"/>
</dbReference>
<evidence type="ECO:0000259" key="4">
    <source>
        <dbReference type="PROSITE" id="PS50043"/>
    </source>
</evidence>
<dbReference type="SUPFAM" id="SSF46894">
    <property type="entry name" value="C-terminal effector domain of the bipartite response regulators"/>
    <property type="match status" value="1"/>
</dbReference>